<dbReference type="AlphaFoldDB" id="A0AAE1NID6"/>
<protein>
    <submittedName>
        <fullName evidence="2">Uncharacterized protein</fullName>
    </submittedName>
</protein>
<evidence type="ECO:0000313" key="2">
    <source>
        <dbReference type="EMBL" id="KAK4289634.1"/>
    </source>
</evidence>
<accession>A0AAE1NID6</accession>
<name>A0AAE1NID6_9EUCA</name>
<feature type="compositionally biased region" description="Basic and acidic residues" evidence="1">
    <location>
        <begin position="19"/>
        <end position="36"/>
    </location>
</feature>
<feature type="region of interest" description="Disordered" evidence="1">
    <location>
        <begin position="90"/>
        <end position="110"/>
    </location>
</feature>
<comment type="caution">
    <text evidence="2">The sequence shown here is derived from an EMBL/GenBank/DDBJ whole genome shotgun (WGS) entry which is preliminary data.</text>
</comment>
<feature type="region of interest" description="Disordered" evidence="1">
    <location>
        <begin position="1"/>
        <end position="60"/>
    </location>
</feature>
<dbReference type="Proteomes" id="UP001292094">
    <property type="component" value="Unassembled WGS sequence"/>
</dbReference>
<sequence>MTWLPEGLQGKSWTGRQGWDGKGDRETWLGWKEDITGRQGGKGRQNKAEQGGHGWLGRDGHVNSEIRRNMKEETRVAWVRLYTTGRGGLNEIEEDKQQGEEEEGWMAHSS</sequence>
<evidence type="ECO:0000313" key="3">
    <source>
        <dbReference type="Proteomes" id="UP001292094"/>
    </source>
</evidence>
<gene>
    <name evidence="2" type="ORF">Pmani_037414</name>
</gene>
<dbReference type="EMBL" id="JAWZYT010005783">
    <property type="protein sequence ID" value="KAK4289634.1"/>
    <property type="molecule type" value="Genomic_DNA"/>
</dbReference>
<reference evidence="2" key="1">
    <citation type="submission" date="2023-11" db="EMBL/GenBank/DDBJ databases">
        <title>Genome assemblies of two species of porcelain crab, Petrolisthes cinctipes and Petrolisthes manimaculis (Anomura: Porcellanidae).</title>
        <authorList>
            <person name="Angst P."/>
        </authorList>
    </citation>
    <scope>NUCLEOTIDE SEQUENCE</scope>
    <source>
        <strain evidence="2">PB745_02</strain>
        <tissue evidence="2">Gill</tissue>
    </source>
</reference>
<evidence type="ECO:0000256" key="1">
    <source>
        <dbReference type="SAM" id="MobiDB-lite"/>
    </source>
</evidence>
<keyword evidence="3" id="KW-1185">Reference proteome</keyword>
<proteinExistence type="predicted"/>
<organism evidence="2 3">
    <name type="scientific">Petrolisthes manimaculis</name>
    <dbReference type="NCBI Taxonomy" id="1843537"/>
    <lineage>
        <taxon>Eukaryota</taxon>
        <taxon>Metazoa</taxon>
        <taxon>Ecdysozoa</taxon>
        <taxon>Arthropoda</taxon>
        <taxon>Crustacea</taxon>
        <taxon>Multicrustacea</taxon>
        <taxon>Malacostraca</taxon>
        <taxon>Eumalacostraca</taxon>
        <taxon>Eucarida</taxon>
        <taxon>Decapoda</taxon>
        <taxon>Pleocyemata</taxon>
        <taxon>Anomura</taxon>
        <taxon>Galatheoidea</taxon>
        <taxon>Porcellanidae</taxon>
        <taxon>Petrolisthes</taxon>
    </lineage>
</organism>